<evidence type="ECO:0000256" key="1">
    <source>
        <dbReference type="SAM" id="Phobius"/>
    </source>
</evidence>
<reference evidence="2" key="2">
    <citation type="journal article" date="2021" name="Microbiome">
        <title>Successional dynamics and alternative stable states in a saline activated sludge microbial community over 9 years.</title>
        <authorList>
            <person name="Wang Y."/>
            <person name="Ye J."/>
            <person name="Ju F."/>
            <person name="Liu L."/>
            <person name="Boyd J.A."/>
            <person name="Deng Y."/>
            <person name="Parks D.H."/>
            <person name="Jiang X."/>
            <person name="Yin X."/>
            <person name="Woodcroft B.J."/>
            <person name="Tyson G.W."/>
            <person name="Hugenholtz P."/>
            <person name="Polz M.F."/>
            <person name="Zhang T."/>
        </authorList>
    </citation>
    <scope>NUCLEOTIDE SEQUENCE</scope>
    <source>
        <strain evidence="2">HKST-UBA11</strain>
    </source>
</reference>
<dbReference type="AlphaFoldDB" id="A0A955RJT5"/>
<reference evidence="2" key="1">
    <citation type="submission" date="2020-04" db="EMBL/GenBank/DDBJ databases">
        <authorList>
            <person name="Zhang T."/>
        </authorList>
    </citation>
    <scope>NUCLEOTIDE SEQUENCE</scope>
    <source>
        <strain evidence="2">HKST-UBA11</strain>
    </source>
</reference>
<feature type="transmembrane region" description="Helical" evidence="1">
    <location>
        <begin position="101"/>
        <end position="123"/>
    </location>
</feature>
<comment type="caution">
    <text evidence="2">The sequence shown here is derived from an EMBL/GenBank/DDBJ whole genome shotgun (WGS) entry which is preliminary data.</text>
</comment>
<dbReference type="EMBL" id="JAGQLH010000003">
    <property type="protein sequence ID" value="MCA9385076.1"/>
    <property type="molecule type" value="Genomic_DNA"/>
</dbReference>
<dbReference type="Proteomes" id="UP000754563">
    <property type="component" value="Unassembled WGS sequence"/>
</dbReference>
<keyword evidence="1" id="KW-0812">Transmembrane</keyword>
<organism evidence="2 3">
    <name type="scientific">Candidatus Dojkabacteria bacterium</name>
    <dbReference type="NCBI Taxonomy" id="2099670"/>
    <lineage>
        <taxon>Bacteria</taxon>
        <taxon>Candidatus Dojkabacteria</taxon>
    </lineage>
</organism>
<evidence type="ECO:0000313" key="3">
    <source>
        <dbReference type="Proteomes" id="UP000754563"/>
    </source>
</evidence>
<protein>
    <submittedName>
        <fullName evidence="2">Uncharacterized protein</fullName>
    </submittedName>
</protein>
<keyword evidence="1" id="KW-1133">Transmembrane helix</keyword>
<evidence type="ECO:0000313" key="2">
    <source>
        <dbReference type="EMBL" id="MCA9385076.1"/>
    </source>
</evidence>
<feature type="transmembrane region" description="Helical" evidence="1">
    <location>
        <begin position="135"/>
        <end position="157"/>
    </location>
</feature>
<sequence>MSIFEKQINDREHTQVQGNEQLALEIKAGKLEGWYAFKHKLSSIERLFENLPFWRVFVNGFSIVTILMTMSICFFALYTLWPKIPDLLPLFYSQNSANWALYPRESMILLVGIITGIELVVFYTSFKIFSFDRRLAIVLNSLIIMTCILFLIAYSQLLALVLV</sequence>
<accession>A0A955RJT5</accession>
<feature type="transmembrane region" description="Helical" evidence="1">
    <location>
        <begin position="56"/>
        <end position="81"/>
    </location>
</feature>
<gene>
    <name evidence="2" type="ORF">KC717_00345</name>
</gene>
<proteinExistence type="predicted"/>
<name>A0A955RJT5_9BACT</name>
<keyword evidence="1" id="KW-0472">Membrane</keyword>